<comment type="catalytic activity">
    <reaction evidence="1">
        <text>S-ubiquitinyl-[E2 ubiquitin-conjugating enzyme]-L-cysteine + [acceptor protein]-L-lysine = [E2 ubiquitin-conjugating enzyme]-L-cysteine + N(6)-ubiquitinyl-[acceptor protein]-L-lysine.</text>
        <dbReference type="EC" id="2.3.2.27"/>
    </reaction>
</comment>
<dbReference type="OrthoDB" id="10254945at2759"/>
<dbReference type="OMA" id="ECHICFE"/>
<dbReference type="Pfam" id="PF13445">
    <property type="entry name" value="zf-RING_UBOX"/>
    <property type="match status" value="1"/>
</dbReference>
<reference evidence="14 15" key="1">
    <citation type="journal article" date="2015" name="Sci. Rep.">
        <title>Genome of the facultative scuticociliatosis pathogen Pseudocohnilembus persalinus provides insight into its virulence through horizontal gene transfer.</title>
        <authorList>
            <person name="Xiong J."/>
            <person name="Wang G."/>
            <person name="Cheng J."/>
            <person name="Tian M."/>
            <person name="Pan X."/>
            <person name="Warren A."/>
            <person name="Jiang C."/>
            <person name="Yuan D."/>
            <person name="Miao W."/>
        </authorList>
    </citation>
    <scope>NUCLEOTIDE SEQUENCE [LARGE SCALE GENOMIC DNA]</scope>
    <source>
        <strain evidence="14">36N120E</strain>
    </source>
</reference>
<keyword evidence="9" id="KW-0862">Zinc</keyword>
<dbReference type="PROSITE" id="PS50089">
    <property type="entry name" value="ZF_RING_2"/>
    <property type="match status" value="1"/>
</dbReference>
<proteinExistence type="predicted"/>
<evidence type="ECO:0000256" key="1">
    <source>
        <dbReference type="ARBA" id="ARBA00000900"/>
    </source>
</evidence>
<dbReference type="InterPro" id="IPR045103">
    <property type="entry name" value="RNF5/RNF185-like"/>
</dbReference>
<evidence type="ECO:0000256" key="10">
    <source>
        <dbReference type="ARBA" id="ARBA00023136"/>
    </source>
</evidence>
<keyword evidence="6" id="KW-0479">Metal-binding</keyword>
<dbReference type="GO" id="GO:0016567">
    <property type="term" value="P:protein ubiquitination"/>
    <property type="evidence" value="ECO:0007669"/>
    <property type="project" value="UniProtKB-UniPathway"/>
</dbReference>
<dbReference type="InterPro" id="IPR013083">
    <property type="entry name" value="Znf_RING/FYVE/PHD"/>
</dbReference>
<evidence type="ECO:0000256" key="2">
    <source>
        <dbReference type="ARBA" id="ARBA00004308"/>
    </source>
</evidence>
<dbReference type="InterPro" id="IPR017907">
    <property type="entry name" value="Znf_RING_CS"/>
</dbReference>
<dbReference type="CDD" id="cd16534">
    <property type="entry name" value="RING-HC_RNF5-like"/>
    <property type="match status" value="1"/>
</dbReference>
<evidence type="ECO:0000256" key="8">
    <source>
        <dbReference type="ARBA" id="ARBA00022786"/>
    </source>
</evidence>
<organism evidence="14 15">
    <name type="scientific">Pseudocohnilembus persalinus</name>
    <name type="common">Ciliate</name>
    <dbReference type="NCBI Taxonomy" id="266149"/>
    <lineage>
        <taxon>Eukaryota</taxon>
        <taxon>Sar</taxon>
        <taxon>Alveolata</taxon>
        <taxon>Ciliophora</taxon>
        <taxon>Intramacronucleata</taxon>
        <taxon>Oligohymenophorea</taxon>
        <taxon>Scuticociliatia</taxon>
        <taxon>Philasterida</taxon>
        <taxon>Pseudocohnilembidae</taxon>
        <taxon>Pseudocohnilembus</taxon>
    </lineage>
</organism>
<keyword evidence="7 11" id="KW-0863">Zinc-finger</keyword>
<evidence type="ECO:0000256" key="7">
    <source>
        <dbReference type="ARBA" id="ARBA00022771"/>
    </source>
</evidence>
<dbReference type="InParanoid" id="A0A0V0Q9N8"/>
<evidence type="ECO:0000256" key="4">
    <source>
        <dbReference type="ARBA" id="ARBA00012483"/>
    </source>
</evidence>
<sequence>MSYLHQIDHEEEEKKQNQFQAINMNNQQIQQNQNQQEDVSNQDDEQMSLKQKAEQFECHICFEIANEPVITPCGHMFCWSCIYTWLNSNQQFLSCPVCKNGIKQEQLISVYTKQDFNEGVQQLKEQYSLKTKRVKVIA</sequence>
<dbReference type="InterPro" id="IPR001841">
    <property type="entry name" value="Znf_RING"/>
</dbReference>
<comment type="caution">
    <text evidence="14">The sequence shown here is derived from an EMBL/GenBank/DDBJ whole genome shotgun (WGS) entry which is preliminary data.</text>
</comment>
<evidence type="ECO:0000313" key="14">
    <source>
        <dbReference type="EMBL" id="KRW98953.1"/>
    </source>
</evidence>
<feature type="compositionally biased region" description="Low complexity" evidence="12">
    <location>
        <begin position="27"/>
        <end position="39"/>
    </location>
</feature>
<gene>
    <name evidence="14" type="ORF">PPERSA_00780</name>
</gene>
<dbReference type="PROSITE" id="PS00518">
    <property type="entry name" value="ZF_RING_1"/>
    <property type="match status" value="1"/>
</dbReference>
<dbReference type="GO" id="GO:0005783">
    <property type="term" value="C:endoplasmic reticulum"/>
    <property type="evidence" value="ECO:0007669"/>
    <property type="project" value="InterPro"/>
</dbReference>
<feature type="region of interest" description="Disordered" evidence="12">
    <location>
        <begin position="27"/>
        <end position="47"/>
    </location>
</feature>
<evidence type="ECO:0000256" key="5">
    <source>
        <dbReference type="ARBA" id="ARBA00022679"/>
    </source>
</evidence>
<dbReference type="SMART" id="SM00184">
    <property type="entry name" value="RING"/>
    <property type="match status" value="1"/>
</dbReference>
<feature type="domain" description="RING-type" evidence="13">
    <location>
        <begin position="58"/>
        <end position="99"/>
    </location>
</feature>
<evidence type="ECO:0000256" key="12">
    <source>
        <dbReference type="SAM" id="MobiDB-lite"/>
    </source>
</evidence>
<dbReference type="GO" id="GO:0061630">
    <property type="term" value="F:ubiquitin protein ligase activity"/>
    <property type="evidence" value="ECO:0007669"/>
    <property type="project" value="UniProtKB-EC"/>
</dbReference>
<dbReference type="InterPro" id="IPR027370">
    <property type="entry name" value="Znf-RING_euk"/>
</dbReference>
<evidence type="ECO:0000259" key="13">
    <source>
        <dbReference type="PROSITE" id="PS50089"/>
    </source>
</evidence>
<dbReference type="PANTHER" id="PTHR12313">
    <property type="entry name" value="E3 UBIQUITIN-PROTEIN LIGASE RNF5-RELATED"/>
    <property type="match status" value="1"/>
</dbReference>
<dbReference type="GO" id="GO:0006511">
    <property type="term" value="P:ubiquitin-dependent protein catabolic process"/>
    <property type="evidence" value="ECO:0007669"/>
    <property type="project" value="InterPro"/>
</dbReference>
<dbReference type="EMBL" id="LDAU01000224">
    <property type="protein sequence ID" value="KRW98953.1"/>
    <property type="molecule type" value="Genomic_DNA"/>
</dbReference>
<comment type="pathway">
    <text evidence="3">Protein modification; protein ubiquitination.</text>
</comment>
<dbReference type="Proteomes" id="UP000054937">
    <property type="component" value="Unassembled WGS sequence"/>
</dbReference>
<keyword evidence="8" id="KW-0833">Ubl conjugation pathway</keyword>
<keyword evidence="5" id="KW-0808">Transferase</keyword>
<dbReference type="AlphaFoldDB" id="A0A0V0Q9N8"/>
<evidence type="ECO:0000313" key="15">
    <source>
        <dbReference type="Proteomes" id="UP000054937"/>
    </source>
</evidence>
<dbReference type="EC" id="2.3.2.27" evidence="4"/>
<protein>
    <recommendedName>
        <fullName evidence="4">RING-type E3 ubiquitin transferase</fullName>
        <ecNumber evidence="4">2.3.2.27</ecNumber>
    </recommendedName>
</protein>
<keyword evidence="15" id="KW-1185">Reference proteome</keyword>
<keyword evidence="10" id="KW-0472">Membrane</keyword>
<evidence type="ECO:0000256" key="11">
    <source>
        <dbReference type="PROSITE-ProRule" id="PRU00175"/>
    </source>
</evidence>
<dbReference type="Gene3D" id="3.30.40.10">
    <property type="entry name" value="Zinc/RING finger domain, C3HC4 (zinc finger)"/>
    <property type="match status" value="1"/>
</dbReference>
<dbReference type="UniPathway" id="UPA00143"/>
<comment type="subcellular location">
    <subcellularLocation>
        <location evidence="2">Endomembrane system</location>
    </subcellularLocation>
</comment>
<evidence type="ECO:0000256" key="3">
    <source>
        <dbReference type="ARBA" id="ARBA00004906"/>
    </source>
</evidence>
<dbReference type="GO" id="GO:0008270">
    <property type="term" value="F:zinc ion binding"/>
    <property type="evidence" value="ECO:0007669"/>
    <property type="project" value="UniProtKB-KW"/>
</dbReference>
<dbReference type="SUPFAM" id="SSF57850">
    <property type="entry name" value="RING/U-box"/>
    <property type="match status" value="1"/>
</dbReference>
<name>A0A0V0Q9N8_PSEPJ</name>
<evidence type="ECO:0000256" key="6">
    <source>
        <dbReference type="ARBA" id="ARBA00022723"/>
    </source>
</evidence>
<accession>A0A0V0Q9N8</accession>
<evidence type="ECO:0000256" key="9">
    <source>
        <dbReference type="ARBA" id="ARBA00022833"/>
    </source>
</evidence>